<accession>A0ABQ9Q2U3</accession>
<evidence type="ECO:0000313" key="1">
    <source>
        <dbReference type="EMBL" id="KAK0378126.1"/>
    </source>
</evidence>
<protein>
    <submittedName>
        <fullName evidence="1">Uncharacterized protein</fullName>
    </submittedName>
</protein>
<proteinExistence type="predicted"/>
<gene>
    <name evidence="1" type="ORF">CLIM01_04494</name>
</gene>
<organism evidence="1 2">
    <name type="scientific">Colletotrichum limetticola</name>
    <dbReference type="NCBI Taxonomy" id="1209924"/>
    <lineage>
        <taxon>Eukaryota</taxon>
        <taxon>Fungi</taxon>
        <taxon>Dikarya</taxon>
        <taxon>Ascomycota</taxon>
        <taxon>Pezizomycotina</taxon>
        <taxon>Sordariomycetes</taxon>
        <taxon>Hypocreomycetidae</taxon>
        <taxon>Glomerellales</taxon>
        <taxon>Glomerellaceae</taxon>
        <taxon>Colletotrichum</taxon>
        <taxon>Colletotrichum acutatum species complex</taxon>
    </lineage>
</organism>
<keyword evidence="2" id="KW-1185">Reference proteome</keyword>
<dbReference type="Proteomes" id="UP001169217">
    <property type="component" value="Unassembled WGS sequence"/>
</dbReference>
<dbReference type="EMBL" id="JARUPT010000105">
    <property type="protein sequence ID" value="KAK0378126.1"/>
    <property type="molecule type" value="Genomic_DNA"/>
</dbReference>
<evidence type="ECO:0000313" key="2">
    <source>
        <dbReference type="Proteomes" id="UP001169217"/>
    </source>
</evidence>
<reference evidence="1" key="1">
    <citation type="submission" date="2023-04" db="EMBL/GenBank/DDBJ databases">
        <title>Colletotrichum limetticola genome sequence.</title>
        <authorList>
            <person name="Baroncelli R."/>
        </authorList>
    </citation>
    <scope>NUCLEOTIDE SEQUENCE</scope>
    <source>
        <strain evidence="1">KLA-Anderson</strain>
    </source>
</reference>
<name>A0ABQ9Q2U3_9PEZI</name>
<comment type="caution">
    <text evidence="1">The sequence shown here is derived from an EMBL/GenBank/DDBJ whole genome shotgun (WGS) entry which is preliminary data.</text>
</comment>
<sequence length="149" mass="16421">MSLSACTGHNNSDDVRPRVHSRRAVLAFHHRVGRIYSGLPETRIALSPVDKLSSRSLGQSLRGDGRRRGLAASDELCPGVKQTLNPPFPFPTCLRNIQIFFFPTFTAFFLDLVRGVTPGQTQQGRRAPSARRSPRTTTTCLGCNFQLPG</sequence>